<reference evidence="3" key="1">
    <citation type="journal article" date="2019" name="Int. J. Syst. Evol. Microbiol.">
        <title>The Global Catalogue of Microorganisms (GCM) 10K type strain sequencing project: providing services to taxonomists for standard genome sequencing and annotation.</title>
        <authorList>
            <consortium name="The Broad Institute Genomics Platform"/>
            <consortium name="The Broad Institute Genome Sequencing Center for Infectious Disease"/>
            <person name="Wu L."/>
            <person name="Ma J."/>
        </authorList>
    </citation>
    <scope>NUCLEOTIDE SEQUENCE [LARGE SCALE GENOMIC DNA]</scope>
    <source>
        <strain evidence="3">CCM 8937</strain>
    </source>
</reference>
<keyword evidence="3" id="KW-1185">Reference proteome</keyword>
<gene>
    <name evidence="2" type="ORF">ACFQ4R_05500</name>
</gene>
<keyword evidence="1" id="KW-1133">Transmembrane helix</keyword>
<dbReference type="EMBL" id="JBHTOH010000034">
    <property type="protein sequence ID" value="MFD1411064.1"/>
    <property type="molecule type" value="Genomic_DNA"/>
</dbReference>
<evidence type="ECO:0000313" key="3">
    <source>
        <dbReference type="Proteomes" id="UP001597191"/>
    </source>
</evidence>
<accession>A0ABW4BMA4</accession>
<proteinExistence type="predicted"/>
<evidence type="ECO:0000313" key="2">
    <source>
        <dbReference type="EMBL" id="MFD1411064.1"/>
    </source>
</evidence>
<evidence type="ECO:0000256" key="1">
    <source>
        <dbReference type="SAM" id="Phobius"/>
    </source>
</evidence>
<keyword evidence="1" id="KW-0472">Membrane</keyword>
<protein>
    <recommendedName>
        <fullName evidence="4">DUF1093 domain-containing protein</fullName>
    </recommendedName>
</protein>
<comment type="caution">
    <text evidence="2">The sequence shown here is derived from an EMBL/GenBank/DDBJ whole genome shotgun (WGS) entry which is preliminary data.</text>
</comment>
<sequence length="93" mass="10601">MKTKKLSKPLETIILLVVGLMIGIFLKSVLQTASSHQLARYEIVVAPTKSSTITYALNDHESFSYDNPRKKLCGVVYDRKKGFYQLYEIKPAY</sequence>
<evidence type="ECO:0008006" key="4">
    <source>
        <dbReference type="Google" id="ProtNLM"/>
    </source>
</evidence>
<organism evidence="2 3">
    <name type="scientific">Lapidilactobacillus gannanensis</name>
    <dbReference type="NCBI Taxonomy" id="2486002"/>
    <lineage>
        <taxon>Bacteria</taxon>
        <taxon>Bacillati</taxon>
        <taxon>Bacillota</taxon>
        <taxon>Bacilli</taxon>
        <taxon>Lactobacillales</taxon>
        <taxon>Lactobacillaceae</taxon>
        <taxon>Lapidilactobacillus</taxon>
    </lineage>
</organism>
<feature type="transmembrane region" description="Helical" evidence="1">
    <location>
        <begin position="12"/>
        <end position="30"/>
    </location>
</feature>
<keyword evidence="1" id="KW-0812">Transmembrane</keyword>
<dbReference type="RefSeq" id="WP_125648859.1">
    <property type="nucleotide sequence ID" value="NZ_JBHTOH010000034.1"/>
</dbReference>
<dbReference type="Proteomes" id="UP001597191">
    <property type="component" value="Unassembled WGS sequence"/>
</dbReference>
<name>A0ABW4BMA4_9LACO</name>